<dbReference type="InterPro" id="IPR049492">
    <property type="entry name" value="BD-FAE-like_dom"/>
</dbReference>
<dbReference type="EMBL" id="CP009498">
    <property type="protein sequence ID" value="AKL97851.1"/>
    <property type="molecule type" value="Genomic_DNA"/>
</dbReference>
<dbReference type="AlphaFoldDB" id="A0A0G3WGP6"/>
<evidence type="ECO:0000313" key="3">
    <source>
        <dbReference type="EMBL" id="AKL97851.1"/>
    </source>
</evidence>
<dbReference type="GO" id="GO:0016787">
    <property type="term" value="F:hydrolase activity"/>
    <property type="evidence" value="ECO:0007669"/>
    <property type="project" value="UniProtKB-KW"/>
</dbReference>
<keyword evidence="4" id="KW-1185">Reference proteome</keyword>
<reference evidence="3 4" key="1">
    <citation type="submission" date="2014-09" db="EMBL/GenBank/DDBJ databases">
        <title>Complete genome sequence of Endomicrobium proavitum.</title>
        <authorList>
            <person name="Zheng H."/>
        </authorList>
    </citation>
    <scope>NUCLEOTIDE SEQUENCE [LARGE SCALE GENOMIC DNA]</scope>
    <source>
        <strain evidence="3 4">Rsa215</strain>
    </source>
</reference>
<dbReference type="RefSeq" id="WP_052570258.1">
    <property type="nucleotide sequence ID" value="NZ_CP009498.1"/>
</dbReference>
<gene>
    <name evidence="3" type="ORF">Epro_0472</name>
</gene>
<protein>
    <submittedName>
        <fullName evidence="3">Acetyl esterase</fullName>
    </submittedName>
</protein>
<sequence>MKKILVIISALIVFAAGFYFFTPYPAVWLVKHAFSLTKYTPPENYSEIKSNVIFHRNINYNSAYPNGKLDIIQPKNGKNDKVILWVHGGGYVGDDKKKIEHYMAMLANSGFTVVSINYALAPKDHYPVQLKQIEEAYNFIKENAATYDFNVNKIYFGGDSAGAQLVAQFINIETNPDYGAKINSNIKNMQINAVVNRKTIMGVILFCGPYNLREFLNPPPDAMKLPYKQIGWAYFGTKNVNDINVKLSNITNKLSSNYPPVFITDGNTNSFEAQAKKLEAALKENGIYVRGIYYPKSDAILEHEYQFYMNTEYAKNTYKQLLQFLNRKK</sequence>
<dbReference type="InterPro" id="IPR029058">
    <property type="entry name" value="AB_hydrolase_fold"/>
</dbReference>
<evidence type="ECO:0000256" key="1">
    <source>
        <dbReference type="ARBA" id="ARBA00022801"/>
    </source>
</evidence>
<dbReference type="STRING" id="1408281.Epro_0472"/>
<organism evidence="3 4">
    <name type="scientific">Endomicrobium proavitum</name>
    <dbReference type="NCBI Taxonomy" id="1408281"/>
    <lineage>
        <taxon>Bacteria</taxon>
        <taxon>Pseudomonadati</taxon>
        <taxon>Elusimicrobiota</taxon>
        <taxon>Endomicrobiia</taxon>
        <taxon>Endomicrobiales</taxon>
        <taxon>Endomicrobiaceae</taxon>
        <taxon>Endomicrobium</taxon>
    </lineage>
</organism>
<dbReference type="SUPFAM" id="SSF53474">
    <property type="entry name" value="alpha/beta-Hydrolases"/>
    <property type="match status" value="1"/>
</dbReference>
<proteinExistence type="predicted"/>
<keyword evidence="1" id="KW-0378">Hydrolase</keyword>
<evidence type="ECO:0000259" key="2">
    <source>
        <dbReference type="Pfam" id="PF20434"/>
    </source>
</evidence>
<dbReference type="Gene3D" id="3.40.50.1820">
    <property type="entry name" value="alpha/beta hydrolase"/>
    <property type="match status" value="1"/>
</dbReference>
<feature type="domain" description="BD-FAE-like" evidence="2">
    <location>
        <begin position="69"/>
        <end position="270"/>
    </location>
</feature>
<dbReference type="PANTHER" id="PTHR48081">
    <property type="entry name" value="AB HYDROLASE SUPERFAMILY PROTEIN C4A8.06C"/>
    <property type="match status" value="1"/>
</dbReference>
<accession>A0A0G3WGP6</accession>
<dbReference type="OrthoDB" id="9815425at2"/>
<evidence type="ECO:0000313" key="4">
    <source>
        <dbReference type="Proteomes" id="UP000035337"/>
    </source>
</evidence>
<dbReference type="PANTHER" id="PTHR48081:SF6">
    <property type="entry name" value="PEPTIDASE S9 PROLYL OLIGOPEPTIDASE CATALYTIC DOMAIN-CONTAINING PROTEIN"/>
    <property type="match status" value="1"/>
</dbReference>
<dbReference type="Pfam" id="PF20434">
    <property type="entry name" value="BD-FAE"/>
    <property type="match status" value="1"/>
</dbReference>
<dbReference type="KEGG" id="epo:Epro_0472"/>
<name>A0A0G3WGP6_9BACT</name>
<dbReference type="Proteomes" id="UP000035337">
    <property type="component" value="Chromosome"/>
</dbReference>
<dbReference type="InterPro" id="IPR050300">
    <property type="entry name" value="GDXG_lipolytic_enzyme"/>
</dbReference>